<name>A0A160T5J5_9CHLR</name>
<reference evidence="2" key="1">
    <citation type="submission" date="2016-01" db="EMBL/GenBank/DDBJ databases">
        <authorList>
            <person name="Mcilroy J.S."/>
            <person name="Karst M S."/>
            <person name="Albertsen M."/>
        </authorList>
    </citation>
    <scope>NUCLEOTIDE SEQUENCE</scope>
    <source>
        <strain evidence="2">Cfx-K</strain>
    </source>
</reference>
<dbReference type="CDD" id="cd04301">
    <property type="entry name" value="NAT_SF"/>
    <property type="match status" value="1"/>
</dbReference>
<evidence type="ECO:0000259" key="1">
    <source>
        <dbReference type="PROSITE" id="PS51186"/>
    </source>
</evidence>
<dbReference type="Pfam" id="PF00583">
    <property type="entry name" value="Acetyltransf_1"/>
    <property type="match status" value="1"/>
</dbReference>
<dbReference type="OrthoDB" id="159841at2"/>
<dbReference type="InterPro" id="IPR016181">
    <property type="entry name" value="Acyl_CoA_acyltransferase"/>
</dbReference>
<dbReference type="SUPFAM" id="SSF55729">
    <property type="entry name" value="Acyl-CoA N-acyltransferases (Nat)"/>
    <property type="match status" value="1"/>
</dbReference>
<proteinExistence type="predicted"/>
<feature type="domain" description="N-acetyltransferase" evidence="1">
    <location>
        <begin position="219"/>
        <end position="386"/>
    </location>
</feature>
<evidence type="ECO:0000313" key="3">
    <source>
        <dbReference type="Proteomes" id="UP000215027"/>
    </source>
</evidence>
<sequence length="386" mass="42593">MPYFNYEITAHPTDTAGYWARRDFVRAWWSIARDDDRWTPPEYDQLRRELNPRHNDHLARLAATLIYVAALQRTGVRRSRTDQQEIPLTSVLERPLAAAVAVVDPRRKGTTAHLALPHFSSDAGAFDRLYYYLVEQLSAQRYHRFVAPVGLSPHLGSGLLVDSWGDWPPLHTPGNPPYAPELLGRKLRPFQTGRLYQAPVSPPDDEPSGPARVGPFDPSRLTADLLPLLIAATANPVAAFPPPDALEAAFMLRHLPPGTSGWLAEIDGAPVGFVLLGPDTAGQLRAARGGRSLWGRAYLRGMARLPGWRRVTSGRLFFGAVVAERRGQGIGRQLWGQALRAAHESGWATLSIGPIWASGQPSPAAGFLERRAAVARQTYQLYEASF</sequence>
<gene>
    <name evidence="2" type="ORF">CFX0092_A2237</name>
</gene>
<dbReference type="InterPro" id="IPR000182">
    <property type="entry name" value="GNAT_dom"/>
</dbReference>
<dbReference type="PROSITE" id="PS51186">
    <property type="entry name" value="GNAT"/>
    <property type="match status" value="1"/>
</dbReference>
<dbReference type="Proteomes" id="UP000215027">
    <property type="component" value="Chromosome I"/>
</dbReference>
<dbReference type="EMBL" id="LN890655">
    <property type="protein sequence ID" value="CUS04115.2"/>
    <property type="molecule type" value="Genomic_DNA"/>
</dbReference>
<dbReference type="AlphaFoldDB" id="A0A160T5J5"/>
<keyword evidence="3" id="KW-1185">Reference proteome</keyword>
<accession>A0A160T5J5</accession>
<organism evidence="2 3">
    <name type="scientific">Candidatus Promineifilum breve</name>
    <dbReference type="NCBI Taxonomy" id="1806508"/>
    <lineage>
        <taxon>Bacteria</taxon>
        <taxon>Bacillati</taxon>
        <taxon>Chloroflexota</taxon>
        <taxon>Ardenticatenia</taxon>
        <taxon>Candidatus Promineifilales</taxon>
        <taxon>Candidatus Promineifilaceae</taxon>
        <taxon>Candidatus Promineifilum</taxon>
    </lineage>
</organism>
<evidence type="ECO:0000313" key="2">
    <source>
        <dbReference type="EMBL" id="CUS04115.2"/>
    </source>
</evidence>
<dbReference type="KEGG" id="pbf:CFX0092_A2237"/>
<dbReference type="Gene3D" id="3.40.630.30">
    <property type="match status" value="1"/>
</dbReference>
<dbReference type="GO" id="GO:0016747">
    <property type="term" value="F:acyltransferase activity, transferring groups other than amino-acyl groups"/>
    <property type="evidence" value="ECO:0007669"/>
    <property type="project" value="InterPro"/>
</dbReference>
<dbReference type="RefSeq" id="WP_157913071.1">
    <property type="nucleotide sequence ID" value="NZ_LN890655.1"/>
</dbReference>
<protein>
    <recommendedName>
        <fullName evidence="1">N-acetyltransferase domain-containing protein</fullName>
    </recommendedName>
</protein>